<keyword evidence="5" id="KW-1185">Reference proteome</keyword>
<evidence type="ECO:0000313" key="5">
    <source>
        <dbReference type="Proteomes" id="UP001523392"/>
    </source>
</evidence>
<proteinExistence type="predicted"/>
<dbReference type="EMBL" id="JAFIRR010000090">
    <property type="protein sequence ID" value="MCO6417396.1"/>
    <property type="molecule type" value="Genomic_DNA"/>
</dbReference>
<dbReference type="Proteomes" id="UP001523392">
    <property type="component" value="Unassembled WGS sequence"/>
</dbReference>
<evidence type="ECO:0008006" key="6">
    <source>
        <dbReference type="Google" id="ProtNLM"/>
    </source>
</evidence>
<dbReference type="RefSeq" id="WP_252954040.1">
    <property type="nucleotide sequence ID" value="NZ_JAFIRR010000090.1"/>
</dbReference>
<dbReference type="InterPro" id="IPR013785">
    <property type="entry name" value="Aldolase_TIM"/>
</dbReference>
<name>A0ABT1D635_9PROT</name>
<evidence type="ECO:0000256" key="1">
    <source>
        <dbReference type="ARBA" id="ARBA00022723"/>
    </source>
</evidence>
<dbReference type="PANTHER" id="PTHR11749">
    <property type="entry name" value="RIBULOSE-5-PHOSPHATE-3-EPIMERASE"/>
    <property type="match status" value="1"/>
</dbReference>
<dbReference type="SUPFAM" id="SSF51366">
    <property type="entry name" value="Ribulose-phoshate binding barrel"/>
    <property type="match status" value="1"/>
</dbReference>
<dbReference type="InterPro" id="IPR000056">
    <property type="entry name" value="Ribul_P_3_epim-like"/>
</dbReference>
<evidence type="ECO:0000256" key="3">
    <source>
        <dbReference type="SAM" id="MobiDB-lite"/>
    </source>
</evidence>
<feature type="compositionally biased region" description="Low complexity" evidence="3">
    <location>
        <begin position="77"/>
        <end position="93"/>
    </location>
</feature>
<feature type="compositionally biased region" description="Basic and acidic residues" evidence="3">
    <location>
        <begin position="96"/>
        <end position="116"/>
    </location>
</feature>
<gene>
    <name evidence="4" type="ORF">JYK14_14660</name>
</gene>
<keyword evidence="2" id="KW-0413">Isomerase</keyword>
<reference evidence="4 5" key="1">
    <citation type="submission" date="2021-12" db="EMBL/GenBank/DDBJ databases">
        <title>Siccirubricoccus leaddurans sp. nov., a high concentration Zn2+ tolerance bacterium.</title>
        <authorList>
            <person name="Cao Y."/>
        </authorList>
    </citation>
    <scope>NUCLEOTIDE SEQUENCE [LARGE SCALE GENOMIC DNA]</scope>
    <source>
        <strain evidence="4 5">KC 17139</strain>
    </source>
</reference>
<dbReference type="Pfam" id="PF00834">
    <property type="entry name" value="Ribul_P_3_epim"/>
    <property type="match status" value="1"/>
</dbReference>
<dbReference type="Gene3D" id="3.20.20.70">
    <property type="entry name" value="Aldolase class I"/>
    <property type="match status" value="1"/>
</dbReference>
<keyword evidence="1" id="KW-0479">Metal-binding</keyword>
<organism evidence="4 5">
    <name type="scientific">Siccirubricoccus soli</name>
    <dbReference type="NCBI Taxonomy" id="2899147"/>
    <lineage>
        <taxon>Bacteria</taxon>
        <taxon>Pseudomonadati</taxon>
        <taxon>Pseudomonadota</taxon>
        <taxon>Alphaproteobacteria</taxon>
        <taxon>Acetobacterales</taxon>
        <taxon>Roseomonadaceae</taxon>
        <taxon>Siccirubricoccus</taxon>
    </lineage>
</organism>
<evidence type="ECO:0000313" key="4">
    <source>
        <dbReference type="EMBL" id="MCO6417396.1"/>
    </source>
</evidence>
<evidence type="ECO:0000256" key="2">
    <source>
        <dbReference type="ARBA" id="ARBA00023235"/>
    </source>
</evidence>
<sequence length="148" mass="15715">MTQVAAPILAADFGRLAEEVRAAAQAEADLIHVDVLDSRFIPETNLGTPAIGAVRAARCRPVEAQLMSTEPERHPDGIAGASARGRQAGAAEEPPAPDRERPARPRPPDRGRWRDQPRYRGAEILVAGPAIFHAAAIAALRSGGRHLG</sequence>
<accession>A0ABT1D635</accession>
<dbReference type="InterPro" id="IPR011060">
    <property type="entry name" value="RibuloseP-bd_barrel"/>
</dbReference>
<comment type="caution">
    <text evidence="4">The sequence shown here is derived from an EMBL/GenBank/DDBJ whole genome shotgun (WGS) entry which is preliminary data.</text>
</comment>
<protein>
    <recommendedName>
        <fullName evidence="6">Ribulose-phosphate 3-epimerase</fullName>
    </recommendedName>
</protein>
<feature type="region of interest" description="Disordered" evidence="3">
    <location>
        <begin position="66"/>
        <end position="116"/>
    </location>
</feature>